<gene>
    <name evidence="1" type="ORF">DF223_14265</name>
</gene>
<protein>
    <recommendedName>
        <fullName evidence="3">Bacteriocin-protection protein, YdeI/OmpD-associated family</fullName>
    </recommendedName>
</protein>
<evidence type="ECO:0000313" key="2">
    <source>
        <dbReference type="Proteomes" id="UP000244962"/>
    </source>
</evidence>
<comment type="caution">
    <text evidence="1">The sequence shown here is derived from an EMBL/GenBank/DDBJ whole genome shotgun (WGS) entry which is preliminary data.</text>
</comment>
<keyword evidence="2" id="KW-1185">Reference proteome</keyword>
<evidence type="ECO:0000313" key="1">
    <source>
        <dbReference type="EMBL" id="PWC04609.1"/>
    </source>
</evidence>
<reference evidence="2" key="1">
    <citation type="submission" date="2018-04" db="EMBL/GenBank/DDBJ databases">
        <authorList>
            <person name="Liu S."/>
            <person name="Wang Z."/>
            <person name="Li J."/>
        </authorList>
    </citation>
    <scope>NUCLEOTIDE SEQUENCE [LARGE SCALE GENOMIC DNA]</scope>
    <source>
        <strain evidence="2">622</strain>
    </source>
</reference>
<evidence type="ECO:0008006" key="3">
    <source>
        <dbReference type="Google" id="ProtNLM"/>
    </source>
</evidence>
<sequence>MAAEQETRRFDSPDEFRVWIEAEQDTSPGVWLVMAKKGSGQTTITYAEALDIALAYGWIDGQARRVDDETYVQRFTPRRSRSPWSMRNVRFAEAMIAEGRMTPRGIAEVERARADGRWDRAYEGPKTAEPHSDFLAALDKNPAAAESFAGLNSQNRFMVYYRIQEAKRPETRARRIDAFVEKLARGEKIL</sequence>
<organism evidence="1 2">
    <name type="scientific">Mycetocola zhujimingii</name>
    <dbReference type="NCBI Taxonomy" id="2079792"/>
    <lineage>
        <taxon>Bacteria</taxon>
        <taxon>Bacillati</taxon>
        <taxon>Actinomycetota</taxon>
        <taxon>Actinomycetes</taxon>
        <taxon>Micrococcales</taxon>
        <taxon>Microbacteriaceae</taxon>
        <taxon>Mycetocola</taxon>
    </lineage>
</organism>
<dbReference type="AlphaFoldDB" id="A0A2U1TA95"/>
<accession>A0A2U1TA95</accession>
<dbReference type="Pfam" id="PF13376">
    <property type="entry name" value="OmdA"/>
    <property type="match status" value="1"/>
</dbReference>
<proteinExistence type="predicted"/>
<name>A0A2U1TA95_9MICO</name>
<dbReference type="EMBL" id="QEFB01000018">
    <property type="protein sequence ID" value="PWC04609.1"/>
    <property type="molecule type" value="Genomic_DNA"/>
</dbReference>
<dbReference type="Proteomes" id="UP000244962">
    <property type="component" value="Unassembled WGS sequence"/>
</dbReference>
<dbReference type="RefSeq" id="WP_108963680.1">
    <property type="nucleotide sequence ID" value="NZ_QEFB01000018.1"/>
</dbReference>